<dbReference type="PANTHER" id="PTHR21521">
    <property type="entry name" value="AMUN, ISOFORM A"/>
    <property type="match status" value="1"/>
</dbReference>
<feature type="compositionally biased region" description="Low complexity" evidence="1">
    <location>
        <begin position="260"/>
        <end position="270"/>
    </location>
</feature>
<dbReference type="AlphaFoldDB" id="A0AAW0S1J5"/>
<accession>A0AAW0S1J5</accession>
<gene>
    <name evidence="2" type="ORF">G3M48_010245</name>
</gene>
<evidence type="ECO:0000256" key="1">
    <source>
        <dbReference type="SAM" id="MobiDB-lite"/>
    </source>
</evidence>
<evidence type="ECO:0000313" key="2">
    <source>
        <dbReference type="EMBL" id="KAK8148412.1"/>
    </source>
</evidence>
<organism evidence="2 3">
    <name type="scientific">Beauveria asiatica</name>
    <dbReference type="NCBI Taxonomy" id="1069075"/>
    <lineage>
        <taxon>Eukaryota</taxon>
        <taxon>Fungi</taxon>
        <taxon>Dikarya</taxon>
        <taxon>Ascomycota</taxon>
        <taxon>Pezizomycotina</taxon>
        <taxon>Sordariomycetes</taxon>
        <taxon>Hypocreomycetidae</taxon>
        <taxon>Hypocreales</taxon>
        <taxon>Cordycipitaceae</taxon>
        <taxon>Beauveria</taxon>
    </lineage>
</organism>
<evidence type="ECO:0000313" key="3">
    <source>
        <dbReference type="Proteomes" id="UP001397290"/>
    </source>
</evidence>
<proteinExistence type="predicted"/>
<dbReference type="EMBL" id="JAAHCF010000091">
    <property type="protein sequence ID" value="KAK8148412.1"/>
    <property type="molecule type" value="Genomic_DNA"/>
</dbReference>
<comment type="caution">
    <text evidence="2">The sequence shown here is derived from an EMBL/GenBank/DDBJ whole genome shotgun (WGS) entry which is preliminary data.</text>
</comment>
<feature type="region of interest" description="Disordered" evidence="1">
    <location>
        <begin position="229"/>
        <end position="312"/>
    </location>
</feature>
<reference evidence="2 3" key="1">
    <citation type="submission" date="2020-02" db="EMBL/GenBank/DDBJ databases">
        <title>Comparative genomics of the hypocrealean fungal genus Beauvera.</title>
        <authorList>
            <person name="Showalter D.N."/>
            <person name="Bushley K.E."/>
            <person name="Rehner S.A."/>
        </authorList>
    </citation>
    <scope>NUCLEOTIDE SEQUENCE [LARGE SCALE GENOMIC DNA]</scope>
    <source>
        <strain evidence="2 3">ARSEF4384</strain>
    </source>
</reference>
<protein>
    <submittedName>
        <fullName evidence="2">Uncharacterized protein</fullName>
    </submittedName>
</protein>
<keyword evidence="3" id="KW-1185">Reference proteome</keyword>
<dbReference type="PANTHER" id="PTHR21521:SF0">
    <property type="entry name" value="AMUN, ISOFORM A"/>
    <property type="match status" value="1"/>
</dbReference>
<name>A0AAW0S1J5_9HYPO</name>
<feature type="compositionally biased region" description="Basic and acidic residues" evidence="1">
    <location>
        <begin position="229"/>
        <end position="241"/>
    </location>
</feature>
<dbReference type="Proteomes" id="UP001397290">
    <property type="component" value="Unassembled WGS sequence"/>
</dbReference>
<sequence length="312" mass="33703">MAPTNVPAPDAITHDEFTALLDEYPSLVEKISQTKGSKLGQKTLQQLDEYRYGTAIANFAAGASSPKDMTLDDVKLLVEWKLRHGKFRPMLMGLASSNNAALTRRTIATAIKTYRSSSSANASSSSSSSSSSFPSAAAVAAALTGLSKLRGIGPATASLLLSVHDPTRVIFFSDEAFYWLCGDGKVTKLKYSNIEYEMLRRNMESLVQRLRVSATEVEKVAYVLLKRDGPESGESDEKAEAAPKTAKAAKDKKSKKTSETETTAKTAKTAKATENKAKTISSVKKAPAKRKRTKVNEDKQAAGTGRSKRVKK</sequence>
<feature type="compositionally biased region" description="Basic and acidic residues" evidence="1">
    <location>
        <begin position="248"/>
        <end position="259"/>
    </location>
</feature>